<reference evidence="5" key="1">
    <citation type="submission" date="2025-08" db="UniProtKB">
        <authorList>
            <consortium name="RefSeq"/>
        </authorList>
    </citation>
    <scope>IDENTIFICATION</scope>
    <source>
        <strain evidence="5">J_2021</strain>
        <tissue evidence="5">Erythrocytes</tissue>
    </source>
</reference>
<dbReference type="GO" id="GO:0140311">
    <property type="term" value="F:protein sequestering activity"/>
    <property type="evidence" value="ECO:0000318"/>
    <property type="project" value="GO_Central"/>
</dbReference>
<dbReference type="GO" id="GO:0051059">
    <property type="term" value="F:NF-kappaB binding"/>
    <property type="evidence" value="ECO:0000318"/>
    <property type="project" value="GO_Central"/>
</dbReference>
<dbReference type="PROSITE" id="PS50088">
    <property type="entry name" value="ANK_REPEAT"/>
    <property type="match status" value="3"/>
</dbReference>
<evidence type="ECO:0000256" key="1">
    <source>
        <dbReference type="ARBA" id="ARBA00022737"/>
    </source>
</evidence>
<feature type="compositionally biased region" description="Basic and acidic residues" evidence="3">
    <location>
        <begin position="45"/>
        <end position="62"/>
    </location>
</feature>
<dbReference type="InterPro" id="IPR051070">
    <property type="entry name" value="NF-kappa-B_inhibitor"/>
</dbReference>
<dbReference type="PANTHER" id="PTHR46680:SF5">
    <property type="entry name" value="NFKB INHIBITOR EPSILON"/>
    <property type="match status" value="1"/>
</dbReference>
<evidence type="ECO:0000313" key="6">
    <source>
        <dbReference type="Xenbase" id="XB-GENE-17332244"/>
    </source>
</evidence>
<dbReference type="RefSeq" id="XP_018120346.1">
    <property type="nucleotide sequence ID" value="XM_018264857.2"/>
</dbReference>
<dbReference type="Bgee" id="108717637">
    <property type="expression patterns" value="Expressed in oocyte and 19 other cell types or tissues"/>
</dbReference>
<dbReference type="InterPro" id="IPR036770">
    <property type="entry name" value="Ankyrin_rpt-contain_sf"/>
</dbReference>
<feature type="region of interest" description="Disordered" evidence="3">
    <location>
        <begin position="16"/>
        <end position="62"/>
    </location>
</feature>
<evidence type="ECO:0000313" key="4">
    <source>
        <dbReference type="Proteomes" id="UP000186698"/>
    </source>
</evidence>
<dbReference type="KEGG" id="xla:108717637"/>
<dbReference type="InterPro" id="IPR002110">
    <property type="entry name" value="Ankyrin_rpt"/>
</dbReference>
<keyword evidence="1" id="KW-0677">Repeat</keyword>
<evidence type="ECO:0000256" key="3">
    <source>
        <dbReference type="SAM" id="MobiDB-lite"/>
    </source>
</evidence>
<evidence type="ECO:0000313" key="5">
    <source>
        <dbReference type="RefSeq" id="XP_018120346.1"/>
    </source>
</evidence>
<keyword evidence="2" id="KW-0040">ANK repeat</keyword>
<accession>A0A1L8G0W4</accession>
<dbReference type="STRING" id="8355.A0A1L8G0W4"/>
<dbReference type="Proteomes" id="UP000186698">
    <property type="component" value="Chromosome 5S"/>
</dbReference>
<protein>
    <submittedName>
        <fullName evidence="5">NF-kappa-B inhibitor epsilon</fullName>
    </submittedName>
</protein>
<dbReference type="GeneID" id="108717637"/>
<dbReference type="GO" id="GO:0043124">
    <property type="term" value="P:negative regulation of canonical NF-kappaB signal transduction"/>
    <property type="evidence" value="ECO:0000318"/>
    <property type="project" value="GO_Central"/>
</dbReference>
<dbReference type="Gene3D" id="1.25.40.20">
    <property type="entry name" value="Ankyrin repeat-containing domain"/>
    <property type="match status" value="1"/>
</dbReference>
<dbReference type="OrthoDB" id="10254947at2759"/>
<dbReference type="AGR" id="Xenbase:XB-GENE-17332244"/>
<dbReference type="GO" id="GO:0071356">
    <property type="term" value="P:cellular response to tumor necrosis factor"/>
    <property type="evidence" value="ECO:0007669"/>
    <property type="project" value="TreeGrafter"/>
</dbReference>
<dbReference type="OMA" id="PMFNGCT"/>
<feature type="compositionally biased region" description="Polar residues" evidence="3">
    <location>
        <begin position="28"/>
        <end position="42"/>
    </location>
</feature>
<dbReference type="SUPFAM" id="SSF48403">
    <property type="entry name" value="Ankyrin repeat"/>
    <property type="match status" value="1"/>
</dbReference>
<dbReference type="Pfam" id="PF00023">
    <property type="entry name" value="Ank"/>
    <property type="match status" value="1"/>
</dbReference>
<dbReference type="GO" id="GO:0005829">
    <property type="term" value="C:cytosol"/>
    <property type="evidence" value="ECO:0000318"/>
    <property type="project" value="GO_Central"/>
</dbReference>
<proteinExistence type="predicted"/>
<dbReference type="CTD" id="108717637"/>
<dbReference type="PROSITE" id="PS50297">
    <property type="entry name" value="ANK_REP_REGION"/>
    <property type="match status" value="3"/>
</dbReference>
<keyword evidence="4" id="KW-1185">Reference proteome</keyword>
<dbReference type="PANTHER" id="PTHR46680">
    <property type="entry name" value="NF-KAPPA-B INHIBITOR ALPHA"/>
    <property type="match status" value="1"/>
</dbReference>
<sequence>MSDLWDEKKLLVQPEEGRYDSGVGDSVHSLSDTSVGRLQSLTEEPEARIKEPDSSEDKVLEPQELDRLDSLYGSSSLTELLPETCLPKSGPEEPDIPDSQQLECLTFVSEEGDTFLHLTVIHGWTDTALCFISLAPADVLSIQNDLYQTGLHLATYLGQLEVVEALVSKGVHLELQDRKGDTALHVACKNQNLACAKVLLQGPNGPQNLHLQNWKGLSCLHIATLKGNCSLISLLLEHGADINDQEGTSGKTPLHLAVEMLDGPLLTHLLHHHPKVDSLMYNGCTPLHLAVGRKDAGLARLLCQAGADMLQRNLEGDTPQDLAEGNNQLLTLLPFDDLKISGRPVVTTA</sequence>
<dbReference type="SMART" id="SM00248">
    <property type="entry name" value="ANK"/>
    <property type="match status" value="6"/>
</dbReference>
<name>A0A1L8G0W4_XENLA</name>
<dbReference type="Pfam" id="PF12796">
    <property type="entry name" value="Ank_2"/>
    <property type="match status" value="1"/>
</dbReference>
<gene>
    <name evidence="5 6" type="primary">nfkbie.S</name>
</gene>
<evidence type="ECO:0000256" key="2">
    <source>
        <dbReference type="ARBA" id="ARBA00023043"/>
    </source>
</evidence>
<dbReference type="AlphaFoldDB" id="A0A1L8G0W4"/>
<dbReference type="PRINTS" id="PR01415">
    <property type="entry name" value="ANKYRIN"/>
</dbReference>
<dbReference type="PaxDb" id="8355-A0A1L8G0W4"/>
<dbReference type="Xenbase" id="XB-GENE-17332244">
    <property type="gene designation" value="nfkbie.S"/>
</dbReference>
<organism evidence="4 5">
    <name type="scientific">Xenopus laevis</name>
    <name type="common">African clawed frog</name>
    <dbReference type="NCBI Taxonomy" id="8355"/>
    <lineage>
        <taxon>Eukaryota</taxon>
        <taxon>Metazoa</taxon>
        <taxon>Chordata</taxon>
        <taxon>Craniata</taxon>
        <taxon>Vertebrata</taxon>
        <taxon>Euteleostomi</taxon>
        <taxon>Amphibia</taxon>
        <taxon>Batrachia</taxon>
        <taxon>Anura</taxon>
        <taxon>Pipoidea</taxon>
        <taxon>Pipidae</taxon>
        <taxon>Xenopodinae</taxon>
        <taxon>Xenopus</taxon>
        <taxon>Xenopus</taxon>
    </lineage>
</organism>